<sequence length="263" mass="29462">METHISMIFKIMDRFRKRPLLAAEAGIYINGYRQRPLYKAGGYFIFTDLAPGETSFQIIAPAFQQEALVALIPAPGKGYLHSHLLLNPSPAYPFGREVTTVKGRLWQDQRPYAHEHFYLIPGEGGEVMKVAEDKGEAGNTRLRLFAAVPERQLSFPGKYLIKDKDKGKGEVCLITRKDSREGIFLLEKELQFSHVRGTPLVEVIECRTEEDGSFFAALPELKQETLTLSLLGKGPDEKNMTQNNVKTMAIHGGQANDLGDIQI</sequence>
<dbReference type="RefSeq" id="WP_072773161.1">
    <property type="nucleotide sequence ID" value="NZ_FRDN01000008.1"/>
</dbReference>
<name>A0A1M7TZV2_9FIRM</name>
<gene>
    <name evidence="1" type="ORF">SAMN02745215_02799</name>
</gene>
<dbReference type="AlphaFoldDB" id="A0A1M7TZV2"/>
<keyword evidence="2" id="KW-1185">Reference proteome</keyword>
<protein>
    <submittedName>
        <fullName evidence="1">Uncharacterized protein</fullName>
    </submittedName>
</protein>
<proteinExistence type="predicted"/>
<dbReference type="STRING" id="1121395.SAMN02745215_02799"/>
<reference evidence="2" key="1">
    <citation type="submission" date="2016-12" db="EMBL/GenBank/DDBJ databases">
        <authorList>
            <person name="Varghese N."/>
            <person name="Submissions S."/>
        </authorList>
    </citation>
    <scope>NUCLEOTIDE SEQUENCE [LARGE SCALE GENOMIC DNA]</scope>
    <source>
        <strain evidence="2">DSM 11544</strain>
    </source>
</reference>
<evidence type="ECO:0000313" key="1">
    <source>
        <dbReference type="EMBL" id="SHN76130.1"/>
    </source>
</evidence>
<dbReference type="EMBL" id="FRDN01000008">
    <property type="protein sequence ID" value="SHN76130.1"/>
    <property type="molecule type" value="Genomic_DNA"/>
</dbReference>
<organism evidence="1 2">
    <name type="scientific">Desulfitobacterium chlororespirans DSM 11544</name>
    <dbReference type="NCBI Taxonomy" id="1121395"/>
    <lineage>
        <taxon>Bacteria</taxon>
        <taxon>Bacillati</taxon>
        <taxon>Bacillota</taxon>
        <taxon>Clostridia</taxon>
        <taxon>Eubacteriales</taxon>
        <taxon>Desulfitobacteriaceae</taxon>
        <taxon>Desulfitobacterium</taxon>
    </lineage>
</organism>
<dbReference type="Proteomes" id="UP000184010">
    <property type="component" value="Unassembled WGS sequence"/>
</dbReference>
<accession>A0A1M7TZV2</accession>
<evidence type="ECO:0000313" key="2">
    <source>
        <dbReference type="Proteomes" id="UP000184010"/>
    </source>
</evidence>